<keyword evidence="4" id="KW-1185">Reference proteome</keyword>
<dbReference type="PANTHER" id="PTHR38431:SF1">
    <property type="entry name" value="BLL2305 PROTEIN"/>
    <property type="match status" value="1"/>
</dbReference>
<dbReference type="InterPro" id="IPR041657">
    <property type="entry name" value="HTH_17"/>
</dbReference>
<comment type="caution">
    <text evidence="3">The sequence shown here is derived from an EMBL/GenBank/DDBJ whole genome shotgun (WGS) entry which is preliminary data.</text>
</comment>
<dbReference type="SUPFAM" id="SSF53850">
    <property type="entry name" value="Periplasmic binding protein-like II"/>
    <property type="match status" value="1"/>
</dbReference>
<feature type="domain" description="PBP" evidence="1">
    <location>
        <begin position="86"/>
        <end position="273"/>
    </location>
</feature>
<dbReference type="Gene3D" id="3.40.190.10">
    <property type="entry name" value="Periplasmic binding protein-like II"/>
    <property type="match status" value="1"/>
</dbReference>
<dbReference type="OrthoDB" id="9805928at2"/>
<evidence type="ECO:0000313" key="3">
    <source>
        <dbReference type="EMBL" id="KAF0677372.1"/>
    </source>
</evidence>
<gene>
    <name evidence="3" type="ORF">PMES_00284</name>
</gene>
<organism evidence="3 4">
    <name type="scientific">Profundibacterium mesophilum KAUST100406-0324</name>
    <dbReference type="NCBI Taxonomy" id="1037889"/>
    <lineage>
        <taxon>Bacteria</taxon>
        <taxon>Pseudomonadati</taxon>
        <taxon>Pseudomonadota</taxon>
        <taxon>Alphaproteobacteria</taxon>
        <taxon>Rhodobacterales</taxon>
        <taxon>Roseobacteraceae</taxon>
        <taxon>Profundibacterium</taxon>
    </lineage>
</organism>
<dbReference type="RefSeq" id="WP_159963748.1">
    <property type="nucleotide sequence ID" value="NZ_APKE01000004.1"/>
</dbReference>
<proteinExistence type="predicted"/>
<dbReference type="EMBL" id="APKE01000004">
    <property type="protein sequence ID" value="KAF0677372.1"/>
    <property type="molecule type" value="Genomic_DNA"/>
</dbReference>
<dbReference type="NCBIfam" id="TIGR01764">
    <property type="entry name" value="excise"/>
    <property type="match status" value="1"/>
</dbReference>
<dbReference type="Pfam" id="PF12727">
    <property type="entry name" value="PBP_like"/>
    <property type="match status" value="1"/>
</dbReference>
<accession>A0A921NSY6</accession>
<dbReference type="Proteomes" id="UP000698242">
    <property type="component" value="Unassembled WGS sequence"/>
</dbReference>
<evidence type="ECO:0000259" key="1">
    <source>
        <dbReference type="Pfam" id="PF12727"/>
    </source>
</evidence>
<dbReference type="GO" id="GO:0003677">
    <property type="term" value="F:DNA binding"/>
    <property type="evidence" value="ECO:0007669"/>
    <property type="project" value="InterPro"/>
</dbReference>
<name>A0A921NSY6_9RHOB</name>
<protein>
    <submittedName>
        <fullName evidence="3">PTS system nitrogen regulatory IIA component</fullName>
    </submittedName>
</protein>
<sequence length="302" mass="31799">MTEGSAPDHLTTKELAALLRLSERKIYDLAAQGEVPCVRLVGKLLFPRDRIETWIAAARSGPDLPPPLPAIVAGSHDPLLDWALRESGSTLAAYFDGSHDGLDRLAGRAALAAGLHIEGKAVDDAAPAGWNVEACAARLSTRPVALVEFAWRMRGLLVAPGNPHGIDGIAALAGRRVARRQPSAASASLLERLLKGAGIAPHDLAGPASPARTEADIATMIGEGAADAGLGLASVAAQAGLDFVPLLRERFDLCLWRSAAFDPPLRRLLDFLRTERFAQRAARMGGYDVSGAGQIVWNSPAP</sequence>
<feature type="domain" description="Helix-turn-helix" evidence="2">
    <location>
        <begin position="10"/>
        <end position="57"/>
    </location>
</feature>
<reference evidence="3" key="1">
    <citation type="submission" date="2013-03" db="EMBL/GenBank/DDBJ databases">
        <title>Genome Sequence of the Profundibacterium mesophilum strain KAUST100406-0324T from Red Sea, a novel genus in the family Rhodobacteraceae.</title>
        <authorList>
            <person name="Essack M."/>
            <person name="Alam I."/>
            <person name="Lafi F."/>
            <person name="Alawi W."/>
            <person name="Kamanu F."/>
            <person name="Al-Suwailem A."/>
            <person name="Lee O.O."/>
            <person name="Xu Y."/>
            <person name="Bajic V."/>
            <person name="Qian P.-Y."/>
            <person name="Archer J."/>
        </authorList>
    </citation>
    <scope>NUCLEOTIDE SEQUENCE</scope>
    <source>
        <strain evidence="3">KAUST100406-0324</strain>
    </source>
</reference>
<evidence type="ECO:0000259" key="2">
    <source>
        <dbReference type="Pfam" id="PF12728"/>
    </source>
</evidence>
<dbReference type="InterPro" id="IPR024370">
    <property type="entry name" value="PBP_domain"/>
</dbReference>
<dbReference type="InterPro" id="IPR010093">
    <property type="entry name" value="SinI_DNA-bd"/>
</dbReference>
<evidence type="ECO:0000313" key="4">
    <source>
        <dbReference type="Proteomes" id="UP000698242"/>
    </source>
</evidence>
<dbReference type="Pfam" id="PF12728">
    <property type="entry name" value="HTH_17"/>
    <property type="match status" value="1"/>
</dbReference>
<dbReference type="PANTHER" id="PTHR38431">
    <property type="entry name" value="BLL2305 PROTEIN"/>
    <property type="match status" value="1"/>
</dbReference>
<dbReference type="AlphaFoldDB" id="A0A921NSY6"/>